<sequence>ECKYIRAVVLQGQTPSAPRHSGVPSCKTMAPGASSQLRAWQQDLSPVGILCRRIPMVQNKKTDILPFNALQTEYFCLLLGFDYNKSPQHFCSRFALSITTKA</sequence>
<dbReference type="Proteomes" id="UP000594220">
    <property type="component" value="Unplaced"/>
</dbReference>
<proteinExistence type="predicted"/>
<reference evidence="1" key="1">
    <citation type="submission" date="2025-08" db="UniProtKB">
        <authorList>
            <consortium name="Ensembl"/>
        </authorList>
    </citation>
    <scope>IDENTIFICATION</scope>
</reference>
<organism evidence="1 2">
    <name type="scientific">Crocodylus porosus</name>
    <name type="common">Saltwater crocodile</name>
    <name type="synonym">Estuarine crocodile</name>
    <dbReference type="NCBI Taxonomy" id="8502"/>
    <lineage>
        <taxon>Eukaryota</taxon>
        <taxon>Metazoa</taxon>
        <taxon>Chordata</taxon>
        <taxon>Craniata</taxon>
        <taxon>Vertebrata</taxon>
        <taxon>Euteleostomi</taxon>
        <taxon>Archelosauria</taxon>
        <taxon>Archosauria</taxon>
        <taxon>Crocodylia</taxon>
        <taxon>Longirostres</taxon>
        <taxon>Crocodylidae</taxon>
        <taxon>Crocodylus</taxon>
    </lineage>
</organism>
<evidence type="ECO:0000313" key="2">
    <source>
        <dbReference type="Proteomes" id="UP000594220"/>
    </source>
</evidence>
<dbReference type="Ensembl" id="ENSCPRT00005027070.1">
    <property type="protein sequence ID" value="ENSCPRP00005023190.1"/>
    <property type="gene ID" value="ENSCPRG00005016128.1"/>
</dbReference>
<reference evidence="1" key="2">
    <citation type="submission" date="2025-09" db="UniProtKB">
        <authorList>
            <consortium name="Ensembl"/>
        </authorList>
    </citation>
    <scope>IDENTIFICATION</scope>
</reference>
<name>A0A7M4FES3_CROPO</name>
<dbReference type="AlphaFoldDB" id="A0A7M4FES3"/>
<evidence type="ECO:0000313" key="1">
    <source>
        <dbReference type="Ensembl" id="ENSCPRP00005023190.1"/>
    </source>
</evidence>
<accession>A0A7M4FES3</accession>
<keyword evidence="2" id="KW-1185">Reference proteome</keyword>
<protein>
    <submittedName>
        <fullName evidence="1">Uncharacterized protein</fullName>
    </submittedName>
</protein>